<proteinExistence type="predicted"/>
<gene>
    <name evidence="2" type="ORF">TAV2_LOCUS18011</name>
</gene>
<dbReference type="InterPro" id="IPR005379">
    <property type="entry name" value="FDM1-5/IDN2_XH"/>
</dbReference>
<evidence type="ECO:0000313" key="3">
    <source>
        <dbReference type="Proteomes" id="UP000836841"/>
    </source>
</evidence>
<dbReference type="Proteomes" id="UP000836841">
    <property type="component" value="Chromosome 5"/>
</dbReference>
<evidence type="ECO:0000313" key="2">
    <source>
        <dbReference type="EMBL" id="CAH2067952.1"/>
    </source>
</evidence>
<dbReference type="GO" id="GO:0080188">
    <property type="term" value="P:gene silencing by siRNA-directed DNA methylation"/>
    <property type="evidence" value="ECO:0007669"/>
    <property type="project" value="InterPro"/>
</dbReference>
<keyword evidence="3" id="KW-1185">Reference proteome</keyword>
<feature type="domain" description="Factor of DNA methylation 1-5/IDN2" evidence="1">
    <location>
        <begin position="70"/>
        <end position="195"/>
    </location>
</feature>
<organism evidence="2 3">
    <name type="scientific">Thlaspi arvense</name>
    <name type="common">Field penny-cress</name>
    <dbReference type="NCBI Taxonomy" id="13288"/>
    <lineage>
        <taxon>Eukaryota</taxon>
        <taxon>Viridiplantae</taxon>
        <taxon>Streptophyta</taxon>
        <taxon>Embryophyta</taxon>
        <taxon>Tracheophyta</taxon>
        <taxon>Spermatophyta</taxon>
        <taxon>Magnoliopsida</taxon>
        <taxon>eudicotyledons</taxon>
        <taxon>Gunneridae</taxon>
        <taxon>Pentapetalae</taxon>
        <taxon>rosids</taxon>
        <taxon>malvids</taxon>
        <taxon>Brassicales</taxon>
        <taxon>Brassicaceae</taxon>
        <taxon>Thlaspideae</taxon>
        <taxon>Thlaspi</taxon>
    </lineage>
</organism>
<protein>
    <recommendedName>
        <fullName evidence="1">Factor of DNA methylation 1-5/IDN2 domain-containing protein</fullName>
    </recommendedName>
</protein>
<dbReference type="AlphaFoldDB" id="A0AAU9SPB2"/>
<evidence type="ECO:0000259" key="1">
    <source>
        <dbReference type="Pfam" id="PF03469"/>
    </source>
</evidence>
<dbReference type="PANTHER" id="PTHR21596">
    <property type="entry name" value="RIBONUCLEASE P SUBUNIT P38"/>
    <property type="match status" value="1"/>
</dbReference>
<dbReference type="EMBL" id="OU466861">
    <property type="protein sequence ID" value="CAH2067952.1"/>
    <property type="molecule type" value="Genomic_DNA"/>
</dbReference>
<dbReference type="InterPro" id="IPR045177">
    <property type="entry name" value="FDM1-5/IDN2"/>
</dbReference>
<accession>A0AAU9SPB2</accession>
<dbReference type="PANTHER" id="PTHR21596:SF53">
    <property type="entry name" value="FACTOR OF DNA METHYLATION 5-RELATED"/>
    <property type="match status" value="1"/>
</dbReference>
<name>A0AAU9SPB2_THLAR</name>
<reference evidence="2 3" key="1">
    <citation type="submission" date="2022-03" db="EMBL/GenBank/DDBJ databases">
        <authorList>
            <person name="Nunn A."/>
            <person name="Chopra R."/>
            <person name="Nunn A."/>
            <person name="Contreras Garrido A."/>
        </authorList>
    </citation>
    <scope>NUCLEOTIDE SEQUENCE [LARGE SCALE GENOMIC DNA]</scope>
</reference>
<dbReference type="Pfam" id="PF03469">
    <property type="entry name" value="XH"/>
    <property type="match status" value="1"/>
</dbReference>
<sequence>MKEFEEMKKLRKEMEDKLQEERSELEYSKFINLALFRKERQSNDENQEARKELIKGLKDLSGDGATIRVKVMGEVDDKPLMKACEQRFSGENVVLEHAKLCSEVQNALKDPAWHPFKRVVIGEEEVIDEEDEKLKNLSHEWGEDVKNAVKTALEELHEFNGRGRYAISVMWNVEQGREARVLPEGIVALMAQQVKHP</sequence>